<accession>A0ABU2A0T1</accession>
<dbReference type="InterPro" id="IPR001608">
    <property type="entry name" value="Ala_racemase_N"/>
</dbReference>
<dbReference type="RefSeq" id="WP_290194775.1">
    <property type="nucleotide sequence ID" value="NZ_CP047654.1"/>
</dbReference>
<feature type="modified residue" description="N6-(pyridoxal phosphate)lysine" evidence="2">
    <location>
        <position position="39"/>
    </location>
</feature>
<feature type="domain" description="Alanine racemase N-terminal" evidence="4">
    <location>
        <begin position="10"/>
        <end position="234"/>
    </location>
</feature>
<evidence type="ECO:0000313" key="6">
    <source>
        <dbReference type="Proteomes" id="UP001180840"/>
    </source>
</evidence>
<proteinExistence type="inferred from homology"/>
<evidence type="ECO:0000256" key="2">
    <source>
        <dbReference type="HAMAP-Rule" id="MF_02087"/>
    </source>
</evidence>
<dbReference type="InterPro" id="IPR011078">
    <property type="entry name" value="PyrdxlP_homeostasis"/>
</dbReference>
<dbReference type="HAMAP" id="MF_02087">
    <property type="entry name" value="PLP_homeostasis"/>
    <property type="match status" value="1"/>
</dbReference>
<dbReference type="SUPFAM" id="SSF51419">
    <property type="entry name" value="PLP-binding barrel"/>
    <property type="match status" value="1"/>
</dbReference>
<dbReference type="EMBL" id="JAVDXZ010000001">
    <property type="protein sequence ID" value="MDR7329733.1"/>
    <property type="molecule type" value="Genomic_DNA"/>
</dbReference>
<dbReference type="CDD" id="cd00635">
    <property type="entry name" value="PLPDE_III_YBL036c_like"/>
    <property type="match status" value="1"/>
</dbReference>
<comment type="caution">
    <text evidence="5">The sequence shown here is derived from an EMBL/GenBank/DDBJ whole genome shotgun (WGS) entry which is preliminary data.</text>
</comment>
<evidence type="ECO:0000313" key="5">
    <source>
        <dbReference type="EMBL" id="MDR7329733.1"/>
    </source>
</evidence>
<dbReference type="PANTHER" id="PTHR10146:SF14">
    <property type="entry name" value="PYRIDOXAL PHOSPHATE HOMEOSTASIS PROTEIN"/>
    <property type="match status" value="1"/>
</dbReference>
<dbReference type="PANTHER" id="PTHR10146">
    <property type="entry name" value="PROLINE SYNTHETASE CO-TRANSCRIBED BACTERIAL HOMOLOG PROTEIN"/>
    <property type="match status" value="1"/>
</dbReference>
<keyword evidence="6" id="KW-1185">Reference proteome</keyword>
<evidence type="ECO:0000256" key="1">
    <source>
        <dbReference type="ARBA" id="ARBA00022898"/>
    </source>
</evidence>
<dbReference type="Gene3D" id="3.20.20.10">
    <property type="entry name" value="Alanine racemase"/>
    <property type="match status" value="1"/>
</dbReference>
<dbReference type="Proteomes" id="UP001180840">
    <property type="component" value="Unassembled WGS sequence"/>
</dbReference>
<sequence length="236" mass="25263">MERIDQLRENLAKVQERIHAAERAAGRRQGSVQLMPVTKFHPVEDLRLLAELGYGEVGENREQEARGKQAEFPAATIHMIGQVQTKKANSVARWAGAVQSLDSIRLADALERGVALALERGDRPAEKTPLPVYLQVSADGDTARGGVTEADLDALAEHVMGLEHLELAGLMVVPPLGADAGEVFSRVRSRADRLGERVGRPMRLSAGMSGDLEEAIAAGSDLVRVGTAILGARPVG</sequence>
<reference evidence="5" key="1">
    <citation type="submission" date="2023-07" db="EMBL/GenBank/DDBJ databases">
        <title>Sequencing the genomes of 1000 actinobacteria strains.</title>
        <authorList>
            <person name="Klenk H.-P."/>
        </authorList>
    </citation>
    <scope>NUCLEOTIDE SEQUENCE</scope>
    <source>
        <strain evidence="5">DSM 107476</strain>
    </source>
</reference>
<comment type="function">
    <text evidence="2">Pyridoxal 5'-phosphate (PLP)-binding protein, which is involved in PLP homeostasis.</text>
</comment>
<comment type="similarity">
    <text evidence="2 3">Belongs to the pyridoxal phosphate-binding protein YggS/PROSC family.</text>
</comment>
<dbReference type="Pfam" id="PF01168">
    <property type="entry name" value="Ala_racemase_N"/>
    <property type="match status" value="1"/>
</dbReference>
<dbReference type="NCBIfam" id="TIGR00044">
    <property type="entry name" value="YggS family pyridoxal phosphate-dependent enzyme"/>
    <property type="match status" value="1"/>
</dbReference>
<gene>
    <name evidence="5" type="ORF">J2S39_001409</name>
</gene>
<organism evidence="5 6">
    <name type="scientific">Corynebacterium guangdongense</name>
    <dbReference type="NCBI Taxonomy" id="1783348"/>
    <lineage>
        <taxon>Bacteria</taxon>
        <taxon>Bacillati</taxon>
        <taxon>Actinomycetota</taxon>
        <taxon>Actinomycetes</taxon>
        <taxon>Mycobacteriales</taxon>
        <taxon>Corynebacteriaceae</taxon>
        <taxon>Corynebacterium</taxon>
    </lineage>
</organism>
<keyword evidence="1 2" id="KW-0663">Pyridoxal phosphate</keyword>
<dbReference type="InterPro" id="IPR029066">
    <property type="entry name" value="PLP-binding_barrel"/>
</dbReference>
<evidence type="ECO:0000259" key="4">
    <source>
        <dbReference type="Pfam" id="PF01168"/>
    </source>
</evidence>
<protein>
    <recommendedName>
        <fullName evidence="2">Pyridoxal phosphate homeostasis protein</fullName>
        <shortName evidence="2">PLP homeostasis protein</shortName>
    </recommendedName>
</protein>
<evidence type="ECO:0000256" key="3">
    <source>
        <dbReference type="RuleBase" id="RU004514"/>
    </source>
</evidence>
<dbReference type="PIRSF" id="PIRSF004848">
    <property type="entry name" value="YBL036c_PLPDEIII"/>
    <property type="match status" value="1"/>
</dbReference>
<name>A0ABU2A0T1_9CORY</name>